<evidence type="ECO:0000256" key="1">
    <source>
        <dbReference type="ARBA" id="ARBA00001946"/>
    </source>
</evidence>
<comment type="subunit">
    <text evidence="9">Homodimer, forms a heterotetramer with a Cas1 homodimer.</text>
</comment>
<dbReference type="CDD" id="cd09725">
    <property type="entry name" value="Cas2_I_II_III"/>
    <property type="match status" value="1"/>
</dbReference>
<reference evidence="10 11" key="2">
    <citation type="submission" date="2018-06" db="EMBL/GenBank/DDBJ databases">
        <authorList>
            <person name="Zhirakovskaya E."/>
        </authorList>
    </citation>
    <scope>NUCLEOTIDE SEQUENCE [LARGE SCALE GENOMIC DNA]</scope>
    <source>
        <strain evidence="10 11">FBKL4.011</strain>
    </source>
</reference>
<dbReference type="PANTHER" id="PTHR34405">
    <property type="entry name" value="CRISPR-ASSOCIATED ENDORIBONUCLEASE CAS2"/>
    <property type="match status" value="1"/>
</dbReference>
<proteinExistence type="inferred from homology"/>
<dbReference type="InterPro" id="IPR019199">
    <property type="entry name" value="Virulence_VapD/CRISPR_Cas2"/>
</dbReference>
<dbReference type="GO" id="GO:0004521">
    <property type="term" value="F:RNA endonuclease activity"/>
    <property type="evidence" value="ECO:0007669"/>
    <property type="project" value="InterPro"/>
</dbReference>
<evidence type="ECO:0000256" key="9">
    <source>
        <dbReference type="HAMAP-Rule" id="MF_01471"/>
    </source>
</evidence>
<keyword evidence="7 9" id="KW-0460">Magnesium</keyword>
<dbReference type="GO" id="GO:0016787">
    <property type="term" value="F:hydrolase activity"/>
    <property type="evidence" value="ECO:0007669"/>
    <property type="project" value="UniProtKB-KW"/>
</dbReference>
<comment type="similarity">
    <text evidence="2 9">Belongs to the CRISPR-associated endoribonuclease Cas2 protein family.</text>
</comment>
<keyword evidence="5 9" id="KW-0255">Endonuclease</keyword>
<evidence type="ECO:0000256" key="8">
    <source>
        <dbReference type="ARBA" id="ARBA00023118"/>
    </source>
</evidence>
<protein>
    <recommendedName>
        <fullName evidence="9">CRISPR-associated endoribonuclease Cas2</fullName>
        <ecNumber evidence="9">3.1.-.-</ecNumber>
    </recommendedName>
</protein>
<evidence type="ECO:0000256" key="7">
    <source>
        <dbReference type="ARBA" id="ARBA00022842"/>
    </source>
</evidence>
<dbReference type="GO" id="GO:0051607">
    <property type="term" value="P:defense response to virus"/>
    <property type="evidence" value="ECO:0007669"/>
    <property type="project" value="UniProtKB-UniRule"/>
</dbReference>
<reference evidence="10 11" key="1">
    <citation type="submission" date="2018-06" db="EMBL/GenBank/DDBJ databases">
        <title>Thermoflavimicrobium daqus sp. nov., a thermophilic microbe isolated from Moutai-flavour Daqu.</title>
        <authorList>
            <person name="Wang X."/>
            <person name="Zhou H."/>
        </authorList>
    </citation>
    <scope>NUCLEOTIDE SEQUENCE [LARGE SCALE GENOMIC DNA]</scope>
    <source>
        <strain evidence="10 11">FBKL4.011</strain>
    </source>
</reference>
<dbReference type="PANTHER" id="PTHR34405:SF1">
    <property type="entry name" value="CRISPR-ASSOCIATED ENDORIBONUCLEASE CAS2"/>
    <property type="match status" value="1"/>
</dbReference>
<gene>
    <name evidence="9 10" type="primary">cas2</name>
    <name evidence="10" type="ORF">DL897_04140</name>
</gene>
<dbReference type="EMBL" id="QJKK01000002">
    <property type="protein sequence ID" value="RAL26195.1"/>
    <property type="molecule type" value="Genomic_DNA"/>
</dbReference>
<evidence type="ECO:0000256" key="4">
    <source>
        <dbReference type="ARBA" id="ARBA00022723"/>
    </source>
</evidence>
<feature type="binding site" evidence="9">
    <location>
        <position position="8"/>
    </location>
    <ligand>
        <name>Mg(2+)</name>
        <dbReference type="ChEBI" id="CHEBI:18420"/>
        <note>catalytic</note>
    </ligand>
</feature>
<accession>A0A364K7B7</accession>
<dbReference type="SUPFAM" id="SSF143430">
    <property type="entry name" value="TTP0101/SSO1404-like"/>
    <property type="match status" value="1"/>
</dbReference>
<dbReference type="AlphaFoldDB" id="A0A364K7B7"/>
<sequence length="87" mass="10257">MFVIITYDVEEKRVSKVHKVLKRYLTWTQNSVFEGEITEGKLKKCLASLHNIVNKQVDSIHVYKVQNAKMMEKTVYGQEKNFDSMFL</sequence>
<keyword evidence="8 9" id="KW-0051">Antiviral defense</keyword>
<evidence type="ECO:0000256" key="2">
    <source>
        <dbReference type="ARBA" id="ARBA00009959"/>
    </source>
</evidence>
<evidence type="ECO:0000313" key="11">
    <source>
        <dbReference type="Proteomes" id="UP000251213"/>
    </source>
</evidence>
<comment type="cofactor">
    <cofactor evidence="1 9">
        <name>Mg(2+)</name>
        <dbReference type="ChEBI" id="CHEBI:18420"/>
    </cofactor>
</comment>
<dbReference type="Pfam" id="PF09827">
    <property type="entry name" value="CRISPR_Cas2"/>
    <property type="match status" value="1"/>
</dbReference>
<comment type="function">
    <text evidence="9">CRISPR (clustered regularly interspaced short palindromic repeat), is an adaptive immune system that provides protection against mobile genetic elements (viruses, transposable elements and conjugative plasmids). CRISPR clusters contain sequences complementary to antecedent mobile elements and target invading nucleic acids. CRISPR clusters are transcribed and processed into CRISPR RNA (crRNA). Functions as a ssRNA-specific endoribonuclease. Involved in the integration of spacer DNA into the CRISPR cassette.</text>
</comment>
<keyword evidence="6 9" id="KW-0378">Hydrolase</keyword>
<dbReference type="NCBIfam" id="TIGR01573">
    <property type="entry name" value="cas2"/>
    <property type="match status" value="1"/>
</dbReference>
<dbReference type="OrthoDB" id="279819at2"/>
<dbReference type="InterPro" id="IPR021127">
    <property type="entry name" value="CRISPR_associated_Cas2"/>
</dbReference>
<evidence type="ECO:0000256" key="6">
    <source>
        <dbReference type="ARBA" id="ARBA00022801"/>
    </source>
</evidence>
<dbReference type="Gene3D" id="3.30.70.240">
    <property type="match status" value="1"/>
</dbReference>
<dbReference type="HAMAP" id="MF_01471">
    <property type="entry name" value="Cas2"/>
    <property type="match status" value="1"/>
</dbReference>
<evidence type="ECO:0000313" key="10">
    <source>
        <dbReference type="EMBL" id="RAL26195.1"/>
    </source>
</evidence>
<evidence type="ECO:0000256" key="3">
    <source>
        <dbReference type="ARBA" id="ARBA00022722"/>
    </source>
</evidence>
<organism evidence="10 11">
    <name type="scientific">Thermoflavimicrobium daqui</name>
    <dbReference type="NCBI Taxonomy" id="2137476"/>
    <lineage>
        <taxon>Bacteria</taxon>
        <taxon>Bacillati</taxon>
        <taxon>Bacillota</taxon>
        <taxon>Bacilli</taxon>
        <taxon>Bacillales</taxon>
        <taxon>Thermoactinomycetaceae</taxon>
        <taxon>Thermoflavimicrobium</taxon>
    </lineage>
</organism>
<keyword evidence="4 9" id="KW-0479">Metal-binding</keyword>
<evidence type="ECO:0000256" key="5">
    <source>
        <dbReference type="ARBA" id="ARBA00022759"/>
    </source>
</evidence>
<name>A0A364K7B7_9BACL</name>
<keyword evidence="11" id="KW-1185">Reference proteome</keyword>
<dbReference type="GO" id="GO:0046872">
    <property type="term" value="F:metal ion binding"/>
    <property type="evidence" value="ECO:0007669"/>
    <property type="project" value="UniProtKB-UniRule"/>
</dbReference>
<dbReference type="GO" id="GO:0043571">
    <property type="term" value="P:maintenance of CRISPR repeat elements"/>
    <property type="evidence" value="ECO:0007669"/>
    <property type="project" value="UniProtKB-UniRule"/>
</dbReference>
<dbReference type="Proteomes" id="UP000251213">
    <property type="component" value="Unassembled WGS sequence"/>
</dbReference>
<dbReference type="EC" id="3.1.-.-" evidence="9"/>
<dbReference type="RefSeq" id="WP_113657880.1">
    <property type="nucleotide sequence ID" value="NZ_KZ845664.1"/>
</dbReference>
<keyword evidence="3 9" id="KW-0540">Nuclease</keyword>
<comment type="caution">
    <text evidence="10">The sequence shown here is derived from an EMBL/GenBank/DDBJ whole genome shotgun (WGS) entry which is preliminary data.</text>
</comment>